<dbReference type="PROSITE" id="PS51819">
    <property type="entry name" value="VOC"/>
    <property type="match status" value="1"/>
</dbReference>
<name>A0A0S2ZNS3_9FUSO</name>
<dbReference type="InterPro" id="IPR000335">
    <property type="entry name" value="Bleomycin-R"/>
</dbReference>
<evidence type="ECO:0000256" key="2">
    <source>
        <dbReference type="ARBA" id="ARBA00021572"/>
    </source>
</evidence>
<sequence>MKYNDLIPELVVSNINISRDFYVNMLGFKVEYEREEDKFIFLSLGNIQLMLEEGLEDELSQMEYPFGKGINFTFGVGNVDELYSKFKTKKNLIKKDIEVREFRVNDEIIYTKEFSILDPDGYFIRISE</sequence>
<evidence type="ECO:0000259" key="4">
    <source>
        <dbReference type="PROSITE" id="PS51819"/>
    </source>
</evidence>
<comment type="similarity">
    <text evidence="1">Belongs to the bleomycin resistance protein family.</text>
</comment>
<dbReference type="InterPro" id="IPR037523">
    <property type="entry name" value="VOC_core"/>
</dbReference>
<reference evidence="5 6" key="1">
    <citation type="submission" date="2015-11" db="EMBL/GenBank/DDBJ databases">
        <authorList>
            <person name="Zhang Y."/>
            <person name="Guo Z."/>
        </authorList>
    </citation>
    <scope>NUCLEOTIDE SEQUENCE [LARGE SCALE GENOMIC DNA]</scope>
    <source>
        <strain evidence="5 6">ChDC F174</strain>
    </source>
</reference>
<evidence type="ECO:0000313" key="6">
    <source>
        <dbReference type="Proteomes" id="UP000063275"/>
    </source>
</evidence>
<evidence type="ECO:0000256" key="3">
    <source>
        <dbReference type="ARBA" id="ARBA00023251"/>
    </source>
</evidence>
<dbReference type="Gene3D" id="3.10.180.10">
    <property type="entry name" value="2,3-Dihydroxybiphenyl 1,2-Dioxygenase, domain 1"/>
    <property type="match status" value="1"/>
</dbReference>
<gene>
    <name evidence="5" type="ORF">RN87_06945</name>
</gene>
<accession>A0A0S2ZNS3</accession>
<dbReference type="SUPFAM" id="SSF54593">
    <property type="entry name" value="Glyoxalase/Bleomycin resistance protein/Dihydroxybiphenyl dioxygenase"/>
    <property type="match status" value="1"/>
</dbReference>
<dbReference type="GO" id="GO:0046677">
    <property type="term" value="P:response to antibiotic"/>
    <property type="evidence" value="ECO:0007669"/>
    <property type="project" value="UniProtKB-KW"/>
</dbReference>
<dbReference type="KEGG" id="fhw:RN87_06945"/>
<feature type="domain" description="VOC" evidence="4">
    <location>
        <begin position="2"/>
        <end position="128"/>
    </location>
</feature>
<dbReference type="Proteomes" id="UP000063275">
    <property type="component" value="Chromosome"/>
</dbReference>
<evidence type="ECO:0000313" key="5">
    <source>
        <dbReference type="EMBL" id="ALQ40268.1"/>
    </source>
</evidence>
<proteinExistence type="inferred from homology"/>
<organism evidence="5">
    <name type="scientific">Fusobacterium hwasookii ChDC F174</name>
    <dbReference type="NCBI Taxonomy" id="1307442"/>
    <lineage>
        <taxon>Bacteria</taxon>
        <taxon>Fusobacteriati</taxon>
        <taxon>Fusobacteriota</taxon>
        <taxon>Fusobacteriia</taxon>
        <taxon>Fusobacteriales</taxon>
        <taxon>Fusobacteriaceae</taxon>
        <taxon>Fusobacterium</taxon>
    </lineage>
</organism>
<dbReference type="CDD" id="cd08349">
    <property type="entry name" value="BLMA_like"/>
    <property type="match status" value="1"/>
</dbReference>
<dbReference type="RefSeq" id="WP_029493487.1">
    <property type="nucleotide sequence ID" value="NZ_ATKF01000087.1"/>
</dbReference>
<dbReference type="EMBL" id="CP013331">
    <property type="protein sequence ID" value="ALQ40268.1"/>
    <property type="molecule type" value="Genomic_DNA"/>
</dbReference>
<evidence type="ECO:0000256" key="1">
    <source>
        <dbReference type="ARBA" id="ARBA00011051"/>
    </source>
</evidence>
<dbReference type="InterPro" id="IPR029068">
    <property type="entry name" value="Glyas_Bleomycin-R_OHBP_Dase"/>
</dbReference>
<protein>
    <recommendedName>
        <fullName evidence="2">Bleomycin resistance protein</fullName>
    </recommendedName>
</protein>
<dbReference type="AlphaFoldDB" id="A0A0S2ZNS3"/>
<dbReference type="Pfam" id="PF00903">
    <property type="entry name" value="Glyoxalase"/>
    <property type="match status" value="1"/>
</dbReference>
<keyword evidence="3" id="KW-0046">Antibiotic resistance</keyword>
<dbReference type="OrthoDB" id="9788468at2"/>
<dbReference type="InterPro" id="IPR004360">
    <property type="entry name" value="Glyas_Fos-R_dOase_dom"/>
</dbReference>